<dbReference type="AlphaFoldDB" id="A0A4R8M524"/>
<dbReference type="Gene3D" id="3.10.28.10">
    <property type="entry name" value="Homing endonucleases"/>
    <property type="match status" value="1"/>
</dbReference>
<dbReference type="GO" id="GO:0003677">
    <property type="term" value="F:DNA binding"/>
    <property type="evidence" value="ECO:0007669"/>
    <property type="project" value="UniProtKB-KW"/>
</dbReference>
<dbReference type="GO" id="GO:0043937">
    <property type="term" value="P:regulation of sporulation"/>
    <property type="evidence" value="ECO:0007669"/>
    <property type="project" value="InterPro"/>
</dbReference>
<dbReference type="NCBIfam" id="TIGR00647">
    <property type="entry name" value="DNA_bind_WhiA"/>
    <property type="match status" value="1"/>
</dbReference>
<evidence type="ECO:0000256" key="4">
    <source>
        <dbReference type="SAM" id="MobiDB-lite"/>
    </source>
</evidence>
<evidence type="ECO:0000313" key="8">
    <source>
        <dbReference type="Proteomes" id="UP000295066"/>
    </source>
</evidence>
<feature type="domain" description="WhiA LAGLIDADG-like" evidence="6">
    <location>
        <begin position="121"/>
        <end position="210"/>
    </location>
</feature>
<dbReference type="Pfam" id="PF02650">
    <property type="entry name" value="HTH_WhiA"/>
    <property type="match status" value="1"/>
</dbReference>
<name>A0A4R8M524_9BACT</name>
<gene>
    <name evidence="7" type="ORF">C8D99_11910</name>
</gene>
<dbReference type="OrthoDB" id="401278at2"/>
<evidence type="ECO:0008006" key="9">
    <source>
        <dbReference type="Google" id="ProtNLM"/>
    </source>
</evidence>
<dbReference type="InterPro" id="IPR003802">
    <property type="entry name" value="Sporulation_regulator_WhiA"/>
</dbReference>
<evidence type="ECO:0000256" key="2">
    <source>
        <dbReference type="ARBA" id="ARBA00023125"/>
    </source>
</evidence>
<keyword evidence="1" id="KW-0132">Cell division</keyword>
<accession>A0A4R8M524</accession>
<reference evidence="7 8" key="1">
    <citation type="submission" date="2019-03" db="EMBL/GenBank/DDBJ databases">
        <title>Genomic Encyclopedia of Type Strains, Phase IV (KMG-IV): sequencing the most valuable type-strain genomes for metagenomic binning, comparative biology and taxonomic classification.</title>
        <authorList>
            <person name="Goeker M."/>
        </authorList>
    </citation>
    <scope>NUCLEOTIDE SEQUENCE [LARGE SCALE GENOMIC DNA]</scope>
    <source>
        <strain evidence="7 8">DSM 25964</strain>
    </source>
</reference>
<keyword evidence="3" id="KW-0131">Cell cycle</keyword>
<dbReference type="InterPro" id="IPR023054">
    <property type="entry name" value="Sporulation_regulator_WhiA_C"/>
</dbReference>
<keyword evidence="2" id="KW-0238">DNA-binding</keyword>
<evidence type="ECO:0000256" key="1">
    <source>
        <dbReference type="ARBA" id="ARBA00022618"/>
    </source>
</evidence>
<evidence type="ECO:0000256" key="3">
    <source>
        <dbReference type="ARBA" id="ARBA00023306"/>
    </source>
</evidence>
<feature type="domain" description="Sporulation regulator WhiA C-terminal" evidence="5">
    <location>
        <begin position="214"/>
        <end position="294"/>
    </location>
</feature>
<feature type="compositionally biased region" description="Basic and acidic residues" evidence="4">
    <location>
        <begin position="306"/>
        <end position="315"/>
    </location>
</feature>
<dbReference type="InterPro" id="IPR027434">
    <property type="entry name" value="Homing_endonucl"/>
</dbReference>
<dbReference type="Pfam" id="PF14527">
    <property type="entry name" value="LAGLIDADG_WhiA"/>
    <property type="match status" value="1"/>
</dbReference>
<evidence type="ECO:0000259" key="5">
    <source>
        <dbReference type="Pfam" id="PF02650"/>
    </source>
</evidence>
<protein>
    <recommendedName>
        <fullName evidence="9">Cell division protein WhiA</fullName>
    </recommendedName>
</protein>
<proteinExistence type="predicted"/>
<evidence type="ECO:0000259" key="6">
    <source>
        <dbReference type="Pfam" id="PF14527"/>
    </source>
</evidence>
<evidence type="ECO:0000313" key="7">
    <source>
        <dbReference type="EMBL" id="TDY56063.1"/>
    </source>
</evidence>
<dbReference type="Proteomes" id="UP000295066">
    <property type="component" value="Unassembled WGS sequence"/>
</dbReference>
<comment type="caution">
    <text evidence="7">The sequence shown here is derived from an EMBL/GenBank/DDBJ whole genome shotgun (WGS) entry which is preliminary data.</text>
</comment>
<dbReference type="PANTHER" id="PTHR37307">
    <property type="entry name" value="CELL DIVISION PROTEIN WHIA-RELATED"/>
    <property type="match status" value="1"/>
</dbReference>
<dbReference type="EMBL" id="SORI01000019">
    <property type="protein sequence ID" value="TDY56063.1"/>
    <property type="molecule type" value="Genomic_DNA"/>
</dbReference>
<dbReference type="GO" id="GO:0051301">
    <property type="term" value="P:cell division"/>
    <property type="evidence" value="ECO:0007669"/>
    <property type="project" value="UniProtKB-KW"/>
</dbReference>
<keyword evidence="8" id="KW-1185">Reference proteome</keyword>
<dbReference type="InterPro" id="IPR039518">
    <property type="entry name" value="WhiA_LAGLIDADG_dom"/>
</dbReference>
<sequence>MPNPDTAKTLSSFMWDEWLTASPKNRAEAVREIRGILQGMAASGDSGSELQLSSGRLWIFRRLIRLWGEAELTYIHDFPSLLSIPRSLKGKVFLRIPERLAFLRLDLAEDMARFEKKRPDWLRGLWGSCGALYIPRSGYYMSFRVSSRETEHTAAAMLKKSGFSFGRRHIQGKHEITLRNQEEIVTLLAGFGLVKTSLRMEEKAIVRSMRNRANMLVNCDSSNIRKSLDAATRQLELARAAVSAPGFESLPDVLKNLVKSRVDNPSVTLEELGKLQSPPISKSTVQYRWKKLEHAMGPAAGSGERNQIRKEEDIP</sequence>
<feature type="region of interest" description="Disordered" evidence="4">
    <location>
        <begin position="294"/>
        <end position="315"/>
    </location>
</feature>
<dbReference type="PANTHER" id="PTHR37307:SF1">
    <property type="entry name" value="CELL DIVISION PROTEIN WHIA-RELATED"/>
    <property type="match status" value="1"/>
</dbReference>
<organism evidence="7 8">
    <name type="scientific">Aminivibrio pyruvatiphilus</name>
    <dbReference type="NCBI Taxonomy" id="1005740"/>
    <lineage>
        <taxon>Bacteria</taxon>
        <taxon>Thermotogati</taxon>
        <taxon>Synergistota</taxon>
        <taxon>Synergistia</taxon>
        <taxon>Synergistales</taxon>
        <taxon>Aminobacteriaceae</taxon>
        <taxon>Aminivibrio</taxon>
    </lineage>
</organism>